<evidence type="ECO:0000313" key="2">
    <source>
        <dbReference type="EMBL" id="RSM85537.1"/>
    </source>
</evidence>
<protein>
    <submittedName>
        <fullName evidence="2">Uncharacterized protein</fullName>
    </submittedName>
</protein>
<organism evidence="2 3">
    <name type="scientific">Kibdelosporangium aridum</name>
    <dbReference type="NCBI Taxonomy" id="2030"/>
    <lineage>
        <taxon>Bacteria</taxon>
        <taxon>Bacillati</taxon>
        <taxon>Actinomycetota</taxon>
        <taxon>Actinomycetes</taxon>
        <taxon>Pseudonocardiales</taxon>
        <taxon>Pseudonocardiaceae</taxon>
        <taxon>Kibdelosporangium</taxon>
    </lineage>
</organism>
<dbReference type="RefSeq" id="WP_037257195.1">
    <property type="nucleotide sequence ID" value="NZ_QHKI01000012.1"/>
</dbReference>
<evidence type="ECO:0000313" key="3">
    <source>
        <dbReference type="Proteomes" id="UP000287547"/>
    </source>
</evidence>
<feature type="chain" id="PRO_5039033283" evidence="1">
    <location>
        <begin position="20"/>
        <end position="312"/>
    </location>
</feature>
<reference evidence="2 3" key="1">
    <citation type="submission" date="2018-05" db="EMBL/GenBank/DDBJ databases">
        <title>Evolution of GPA BGCs.</title>
        <authorList>
            <person name="Waglechner N."/>
            <person name="Wright G.D."/>
        </authorList>
    </citation>
    <scope>NUCLEOTIDE SEQUENCE [LARGE SCALE GENOMIC DNA]</scope>
    <source>
        <strain evidence="2 3">A82846</strain>
    </source>
</reference>
<dbReference type="EMBL" id="QHKI01000012">
    <property type="protein sequence ID" value="RSM85537.1"/>
    <property type="molecule type" value="Genomic_DNA"/>
</dbReference>
<sequence>MKLLTALLTAGLALGTVVAAPSAAAAPAQCQYVARNLPLPAGATGSRIWSSSSDDKLVLGEVYGVSHQHGVIWRDGKIWQVVHAPDMIRVNPRAVNKNGVVVGSMSDTRSTTAFRMLIGRYFKLHTEPGYESTAYAINDNGDIAGSVFPSGGGERTAVVWERDKPGYTVIGPGQAIIVTADRKALTNEGLLFDLNTKTSVSLGAREPFSLDNGRIFGWGFGSIPEWNTSGQLVARYDLGVQGLGVNNHNTLFGGYGPTRIDPGLWRNGTWTAIQADKMPDPWGYGDISDDEVITGNYRTDHGDFAAQWFCAP</sequence>
<dbReference type="Proteomes" id="UP000287547">
    <property type="component" value="Unassembled WGS sequence"/>
</dbReference>
<keyword evidence="1" id="KW-0732">Signal</keyword>
<evidence type="ECO:0000256" key="1">
    <source>
        <dbReference type="SAM" id="SignalP"/>
    </source>
</evidence>
<dbReference type="OrthoDB" id="3635333at2"/>
<dbReference type="AlphaFoldDB" id="A0A428ZBS6"/>
<proteinExistence type="predicted"/>
<feature type="signal peptide" evidence="1">
    <location>
        <begin position="1"/>
        <end position="19"/>
    </location>
</feature>
<accession>A0A428ZBS6</accession>
<comment type="caution">
    <text evidence="2">The sequence shown here is derived from an EMBL/GenBank/DDBJ whole genome shotgun (WGS) entry which is preliminary data.</text>
</comment>
<gene>
    <name evidence="2" type="ORF">DMH04_17460</name>
</gene>
<name>A0A428ZBS6_KIBAR</name>